<feature type="compositionally biased region" description="Basic and acidic residues" evidence="2">
    <location>
        <begin position="39"/>
        <end position="49"/>
    </location>
</feature>
<sequence length="349" mass="39673">MSKKFITLFLAVALCISILIGCSHTDKVKDNQEQNQNDQDPKLNQTKDNRNHYPVTIKMYTNEGKEIEQIIEREPKKVVIIGETMAELMIEFGQEDKVVGLGYLNQSFSKYSNQISQMPIIIESWPSKESVLALQPDIICSISSAFKEELLGDISFWNDRGIPILSAVNFTRGRSIDEYFMDIENFGIAFNIKDKTDAYLDKQKARIQEIEKIAKRAEKMPKVLFIGGARETYYYYPPSWCIIDEMIEGAGGEYMKLSEDGYMEMSIEAIIAANPEKIIITEFQQPDREAIKNKLLLNERLQNVNAIKTGNVMDVGYTSSINGGLELVNLYEEVAAFIHPELYGEKGVN</sequence>
<feature type="signal peptide" evidence="3">
    <location>
        <begin position="1"/>
        <end position="25"/>
    </location>
</feature>
<dbReference type="InterPro" id="IPR050902">
    <property type="entry name" value="ABC_Transporter_SBP"/>
</dbReference>
<evidence type="ECO:0000259" key="4">
    <source>
        <dbReference type="PROSITE" id="PS50983"/>
    </source>
</evidence>
<name>A0ABS6E3W5_9FIRM</name>
<dbReference type="Pfam" id="PF01497">
    <property type="entry name" value="Peripla_BP_2"/>
    <property type="match status" value="1"/>
</dbReference>
<proteinExistence type="inferred from homology"/>
<dbReference type="PANTHER" id="PTHR30535:SF34">
    <property type="entry name" value="MOLYBDATE-BINDING PROTEIN MOLA"/>
    <property type="match status" value="1"/>
</dbReference>
<evidence type="ECO:0000256" key="2">
    <source>
        <dbReference type="SAM" id="MobiDB-lite"/>
    </source>
</evidence>
<gene>
    <name evidence="5" type="ORF">KQI42_04575</name>
</gene>
<dbReference type="PANTHER" id="PTHR30535">
    <property type="entry name" value="VITAMIN B12-BINDING PROTEIN"/>
    <property type="match status" value="1"/>
</dbReference>
<keyword evidence="3" id="KW-0732">Signal</keyword>
<dbReference type="Proteomes" id="UP000749471">
    <property type="component" value="Unassembled WGS sequence"/>
</dbReference>
<evidence type="ECO:0000256" key="1">
    <source>
        <dbReference type="ARBA" id="ARBA00008814"/>
    </source>
</evidence>
<dbReference type="PROSITE" id="PS51257">
    <property type="entry name" value="PROKAR_LIPOPROTEIN"/>
    <property type="match status" value="1"/>
</dbReference>
<evidence type="ECO:0000313" key="5">
    <source>
        <dbReference type="EMBL" id="MBU5437271.1"/>
    </source>
</evidence>
<dbReference type="InterPro" id="IPR002491">
    <property type="entry name" value="ABC_transptr_periplasmic_BD"/>
</dbReference>
<accession>A0ABS6E3W5</accession>
<dbReference type="PROSITE" id="PS50983">
    <property type="entry name" value="FE_B12_PBP"/>
    <property type="match status" value="1"/>
</dbReference>
<dbReference type="EMBL" id="JAHLPM010000003">
    <property type="protein sequence ID" value="MBU5437271.1"/>
    <property type="molecule type" value="Genomic_DNA"/>
</dbReference>
<feature type="chain" id="PRO_5046744567" evidence="3">
    <location>
        <begin position="26"/>
        <end position="349"/>
    </location>
</feature>
<reference evidence="5 6" key="1">
    <citation type="submission" date="2021-06" db="EMBL/GenBank/DDBJ databases">
        <authorList>
            <person name="Sun Q."/>
            <person name="Li D."/>
        </authorList>
    </citation>
    <scope>NUCLEOTIDE SEQUENCE [LARGE SCALE GENOMIC DNA]</scope>
    <source>
        <strain evidence="5 6">MSJ-40</strain>
    </source>
</reference>
<evidence type="ECO:0000313" key="6">
    <source>
        <dbReference type="Proteomes" id="UP000749471"/>
    </source>
</evidence>
<evidence type="ECO:0000256" key="3">
    <source>
        <dbReference type="SAM" id="SignalP"/>
    </source>
</evidence>
<feature type="domain" description="Fe/B12 periplasmic-binding" evidence="4">
    <location>
        <begin position="77"/>
        <end position="342"/>
    </location>
</feature>
<comment type="caution">
    <text evidence="5">The sequence shown here is derived from an EMBL/GenBank/DDBJ whole genome shotgun (WGS) entry which is preliminary data.</text>
</comment>
<dbReference type="RefSeq" id="WP_216517220.1">
    <property type="nucleotide sequence ID" value="NZ_JAHLPM010000003.1"/>
</dbReference>
<keyword evidence="6" id="KW-1185">Reference proteome</keyword>
<feature type="region of interest" description="Disordered" evidence="2">
    <location>
        <begin position="30"/>
        <end position="49"/>
    </location>
</feature>
<organism evidence="5 6">
    <name type="scientific">Tissierella simiarum</name>
    <dbReference type="NCBI Taxonomy" id="2841534"/>
    <lineage>
        <taxon>Bacteria</taxon>
        <taxon>Bacillati</taxon>
        <taxon>Bacillota</taxon>
        <taxon>Tissierellia</taxon>
        <taxon>Tissierellales</taxon>
        <taxon>Tissierellaceae</taxon>
        <taxon>Tissierella</taxon>
    </lineage>
</organism>
<protein>
    <submittedName>
        <fullName evidence="5">ABC transporter substrate-binding protein</fullName>
    </submittedName>
</protein>
<comment type="similarity">
    <text evidence="1">Belongs to the bacterial solute-binding protein 8 family.</text>
</comment>